<evidence type="ECO:0000313" key="2">
    <source>
        <dbReference type="Proteomes" id="UP001359559"/>
    </source>
</evidence>
<evidence type="ECO:0000313" key="1">
    <source>
        <dbReference type="EMBL" id="KAK7294818.1"/>
    </source>
</evidence>
<comment type="caution">
    <text evidence="1">The sequence shown here is derived from an EMBL/GenBank/DDBJ whole genome shotgun (WGS) entry which is preliminary data.</text>
</comment>
<dbReference type="AlphaFoldDB" id="A0AAN9J9U6"/>
<gene>
    <name evidence="1" type="ORF">RJT34_17715</name>
</gene>
<keyword evidence="2" id="KW-1185">Reference proteome</keyword>
<protein>
    <submittedName>
        <fullName evidence="1">Uncharacterized protein</fullName>
    </submittedName>
</protein>
<dbReference type="Proteomes" id="UP001359559">
    <property type="component" value="Unassembled WGS sequence"/>
</dbReference>
<sequence length="92" mass="10374">MQLNGEHGEQERYGHQILLGTLKPSPIAQRFEQQDLSLSQHLRCGGINKWQSYNRRSSVVCSTVLVPDRVAHALNLNLENMVGGGNVQHQQR</sequence>
<accession>A0AAN9J9U6</accession>
<organism evidence="1 2">
    <name type="scientific">Clitoria ternatea</name>
    <name type="common">Butterfly pea</name>
    <dbReference type="NCBI Taxonomy" id="43366"/>
    <lineage>
        <taxon>Eukaryota</taxon>
        <taxon>Viridiplantae</taxon>
        <taxon>Streptophyta</taxon>
        <taxon>Embryophyta</taxon>
        <taxon>Tracheophyta</taxon>
        <taxon>Spermatophyta</taxon>
        <taxon>Magnoliopsida</taxon>
        <taxon>eudicotyledons</taxon>
        <taxon>Gunneridae</taxon>
        <taxon>Pentapetalae</taxon>
        <taxon>rosids</taxon>
        <taxon>fabids</taxon>
        <taxon>Fabales</taxon>
        <taxon>Fabaceae</taxon>
        <taxon>Papilionoideae</taxon>
        <taxon>50 kb inversion clade</taxon>
        <taxon>NPAAA clade</taxon>
        <taxon>indigoferoid/millettioid clade</taxon>
        <taxon>Phaseoleae</taxon>
        <taxon>Clitoria</taxon>
    </lineage>
</organism>
<dbReference type="EMBL" id="JAYKXN010000004">
    <property type="protein sequence ID" value="KAK7294818.1"/>
    <property type="molecule type" value="Genomic_DNA"/>
</dbReference>
<name>A0AAN9J9U6_CLITE</name>
<reference evidence="1 2" key="1">
    <citation type="submission" date="2024-01" db="EMBL/GenBank/DDBJ databases">
        <title>The genomes of 5 underutilized Papilionoideae crops provide insights into root nodulation and disease resistance.</title>
        <authorList>
            <person name="Yuan L."/>
        </authorList>
    </citation>
    <scope>NUCLEOTIDE SEQUENCE [LARGE SCALE GENOMIC DNA]</scope>
    <source>
        <strain evidence="1">LY-2023</strain>
        <tissue evidence="1">Leaf</tissue>
    </source>
</reference>
<proteinExistence type="predicted"/>